<dbReference type="Proteomes" id="UP000054721">
    <property type="component" value="Unassembled WGS sequence"/>
</dbReference>
<dbReference type="AlphaFoldDB" id="A0A0V1KIF5"/>
<sequence>MKPLKIARNNIKYVDVTQTKRWKDLPCSLVGLT</sequence>
<keyword evidence="2" id="KW-1185">Reference proteome</keyword>
<proteinExistence type="predicted"/>
<evidence type="ECO:0000313" key="1">
    <source>
        <dbReference type="EMBL" id="KRZ47012.1"/>
    </source>
</evidence>
<accession>A0A0V1KIF5</accession>
<protein>
    <submittedName>
        <fullName evidence="1">Uncharacterized protein</fullName>
    </submittedName>
</protein>
<name>A0A0V1KIF5_9BILA</name>
<organism evidence="1 2">
    <name type="scientific">Trichinella nativa</name>
    <dbReference type="NCBI Taxonomy" id="6335"/>
    <lineage>
        <taxon>Eukaryota</taxon>
        <taxon>Metazoa</taxon>
        <taxon>Ecdysozoa</taxon>
        <taxon>Nematoda</taxon>
        <taxon>Enoplea</taxon>
        <taxon>Dorylaimia</taxon>
        <taxon>Trichinellida</taxon>
        <taxon>Trichinellidae</taxon>
        <taxon>Trichinella</taxon>
    </lineage>
</organism>
<evidence type="ECO:0000313" key="2">
    <source>
        <dbReference type="Proteomes" id="UP000054721"/>
    </source>
</evidence>
<dbReference type="EMBL" id="JYDW01001582">
    <property type="protein sequence ID" value="KRZ47012.1"/>
    <property type="molecule type" value="Genomic_DNA"/>
</dbReference>
<reference evidence="1 2" key="1">
    <citation type="submission" date="2015-05" db="EMBL/GenBank/DDBJ databases">
        <title>Evolution of Trichinella species and genotypes.</title>
        <authorList>
            <person name="Korhonen P.K."/>
            <person name="Edoardo P."/>
            <person name="Giuseppe L.R."/>
            <person name="Gasser R.B."/>
        </authorList>
    </citation>
    <scope>NUCLEOTIDE SEQUENCE [LARGE SCALE GENOMIC DNA]</scope>
    <source>
        <strain evidence="1">ISS10</strain>
    </source>
</reference>
<gene>
    <name evidence="1" type="ORF">T02_14385</name>
</gene>
<comment type="caution">
    <text evidence="1">The sequence shown here is derived from an EMBL/GenBank/DDBJ whole genome shotgun (WGS) entry which is preliminary data.</text>
</comment>